<keyword evidence="4 7" id="KW-0068">Autocatalytic cleavage</keyword>
<evidence type="ECO:0000256" key="3">
    <source>
        <dbReference type="ARBA" id="ARBA00022801"/>
    </source>
</evidence>
<evidence type="ECO:0000256" key="2">
    <source>
        <dbReference type="ARBA" id="ARBA00022763"/>
    </source>
</evidence>
<keyword evidence="5" id="KW-0234">DNA repair</keyword>
<dbReference type="PRINTS" id="PR00726">
    <property type="entry name" value="LEXASERPTASE"/>
</dbReference>
<protein>
    <submittedName>
        <fullName evidence="9">DNA polymerase V subunit UmuD</fullName>
    </submittedName>
</protein>
<keyword evidence="2" id="KW-0227">DNA damage</keyword>
<dbReference type="GO" id="GO:0003677">
    <property type="term" value="F:DNA binding"/>
    <property type="evidence" value="ECO:0007669"/>
    <property type="project" value="InterPro"/>
</dbReference>
<dbReference type="GO" id="GO:0006355">
    <property type="term" value="P:regulation of DNA-templated transcription"/>
    <property type="evidence" value="ECO:0007669"/>
    <property type="project" value="InterPro"/>
</dbReference>
<evidence type="ECO:0000256" key="1">
    <source>
        <dbReference type="ARBA" id="ARBA00007484"/>
    </source>
</evidence>
<dbReference type="AlphaFoldDB" id="A0A8E0W2I1"/>
<dbReference type="CDD" id="cd06529">
    <property type="entry name" value="S24_LexA-like"/>
    <property type="match status" value="1"/>
</dbReference>
<dbReference type="InterPro" id="IPR006197">
    <property type="entry name" value="Peptidase_S24_LexA"/>
</dbReference>
<keyword evidence="3 7" id="KW-0378">Hydrolase</keyword>
<gene>
    <name evidence="9" type="ORF">J2R62_08295</name>
</gene>
<dbReference type="Pfam" id="PF00717">
    <property type="entry name" value="Peptidase_S24"/>
    <property type="match status" value="1"/>
</dbReference>
<dbReference type="InterPro" id="IPR036286">
    <property type="entry name" value="LexA/Signal_pep-like_sf"/>
</dbReference>
<dbReference type="GO" id="GO:0009432">
    <property type="term" value="P:SOS response"/>
    <property type="evidence" value="ECO:0007669"/>
    <property type="project" value="UniProtKB-KW"/>
</dbReference>
<feature type="domain" description="Peptidase S24/S26A/S26B/S26C" evidence="8">
    <location>
        <begin position="37"/>
        <end position="120"/>
    </location>
</feature>
<dbReference type="InterPro" id="IPR039418">
    <property type="entry name" value="LexA-like"/>
</dbReference>
<keyword evidence="6" id="KW-0742">SOS response</keyword>
<evidence type="ECO:0000313" key="10">
    <source>
        <dbReference type="Proteomes" id="UP000664658"/>
    </source>
</evidence>
<reference evidence="9" key="1">
    <citation type="submission" date="2021-03" db="EMBL/GenBank/DDBJ databases">
        <title>Plesiomonas shigelloides zfcc0051, isolated from zebrafish feces.</title>
        <authorList>
            <person name="Vanderhoek Z."/>
            <person name="Gaulke C."/>
        </authorList>
    </citation>
    <scope>NUCLEOTIDE SEQUENCE</scope>
    <source>
        <strain evidence="9">Zfcc0051</strain>
    </source>
</reference>
<dbReference type="RefSeq" id="WP_052242000.1">
    <property type="nucleotide sequence ID" value="NZ_CP050969.1"/>
</dbReference>
<evidence type="ECO:0000256" key="7">
    <source>
        <dbReference type="RuleBase" id="RU003991"/>
    </source>
</evidence>
<evidence type="ECO:0000256" key="4">
    <source>
        <dbReference type="ARBA" id="ARBA00022813"/>
    </source>
</evidence>
<proteinExistence type="inferred from homology"/>
<accession>A0A8E0W2I1</accession>
<dbReference type="GO" id="GO:0016787">
    <property type="term" value="F:hydrolase activity"/>
    <property type="evidence" value="ECO:0007669"/>
    <property type="project" value="UniProtKB-KW"/>
</dbReference>
<dbReference type="InterPro" id="IPR015927">
    <property type="entry name" value="Peptidase_S24_S26A/B/C"/>
</dbReference>
<dbReference type="EMBL" id="JAFNAA010000007">
    <property type="protein sequence ID" value="MBO1108221.1"/>
    <property type="molecule type" value="Genomic_DNA"/>
</dbReference>
<evidence type="ECO:0000256" key="5">
    <source>
        <dbReference type="ARBA" id="ARBA00023204"/>
    </source>
</evidence>
<dbReference type="Proteomes" id="UP000664658">
    <property type="component" value="Unassembled WGS sequence"/>
</dbReference>
<organism evidence="9 10">
    <name type="scientific">Plesiomonas shigelloides</name>
    <name type="common">Aeromonas shigelloides</name>
    <dbReference type="NCBI Taxonomy" id="703"/>
    <lineage>
        <taxon>Bacteria</taxon>
        <taxon>Pseudomonadati</taxon>
        <taxon>Pseudomonadota</taxon>
        <taxon>Gammaproteobacteria</taxon>
        <taxon>Enterobacterales</taxon>
        <taxon>Enterobacteriaceae</taxon>
        <taxon>Plesiomonas</taxon>
    </lineage>
</organism>
<comment type="similarity">
    <text evidence="1 7">Belongs to the peptidase S24 family.</text>
</comment>
<sequence length="146" mass="16363">MELSISRPDDLFTYRPVAFFNDTESSLLSSPSLVSGRQRLDLNLHCIKRPDDTFFVRISGLSMVDSGIRPGDILVVDRILAPKKGDLVVMMEQGEVVVYELQVKPELKLLSLSADHADRVDMESLSELQQMGQVGIVTSIIHHIRQ</sequence>
<dbReference type="GO" id="GO:0006281">
    <property type="term" value="P:DNA repair"/>
    <property type="evidence" value="ECO:0007669"/>
    <property type="project" value="UniProtKB-KW"/>
</dbReference>
<name>A0A8E0W2I1_PLESH</name>
<evidence type="ECO:0000259" key="8">
    <source>
        <dbReference type="Pfam" id="PF00717"/>
    </source>
</evidence>
<evidence type="ECO:0000313" key="9">
    <source>
        <dbReference type="EMBL" id="MBO1108221.1"/>
    </source>
</evidence>
<dbReference type="SUPFAM" id="SSF51306">
    <property type="entry name" value="LexA/Signal peptidase"/>
    <property type="match status" value="1"/>
</dbReference>
<evidence type="ECO:0000256" key="6">
    <source>
        <dbReference type="ARBA" id="ARBA00023236"/>
    </source>
</evidence>
<dbReference type="Gene3D" id="2.10.109.10">
    <property type="entry name" value="Umud Fragment, subunit A"/>
    <property type="match status" value="1"/>
</dbReference>
<comment type="caution">
    <text evidence="9">The sequence shown here is derived from an EMBL/GenBank/DDBJ whole genome shotgun (WGS) entry which is preliminary data.</text>
</comment>